<dbReference type="GO" id="GO:0016567">
    <property type="term" value="P:protein ubiquitination"/>
    <property type="evidence" value="ECO:0007669"/>
    <property type="project" value="TreeGrafter"/>
</dbReference>
<gene>
    <name evidence="8" type="ORF">CC78DRAFT_585626</name>
</gene>
<dbReference type="PANTHER" id="PTHR45969:SF69">
    <property type="entry name" value="FINGER DOMAIN PROTEIN, PUTATIVE (AFU_ORTHOLOGUE AFUA_3G12190)-RELATED"/>
    <property type="match status" value="1"/>
</dbReference>
<keyword evidence="1" id="KW-0479">Metal-binding</keyword>
<feature type="region of interest" description="Disordered" evidence="5">
    <location>
        <begin position="1"/>
        <end position="34"/>
    </location>
</feature>
<dbReference type="SUPFAM" id="SSF57850">
    <property type="entry name" value="RING/U-box"/>
    <property type="match status" value="1"/>
</dbReference>
<sequence length="174" mass="19456">MNSAPITHGSPSRRIQPHLTDPKNDSTSIRTGSTLTPSRISRFGTLFNDDVKMSYNAATRSLFEPLQNSELMSNQQCAICLNSYGSSHAPVRLSSPCQHVFGHGCLKQWISSHQDNSNTCPICRHVLFESYERERVNDMFKRERNFAGRVIGNAVDYCALMIGGGLLYLWGISE</sequence>
<keyword evidence="6" id="KW-0812">Transmembrane</keyword>
<feature type="transmembrane region" description="Helical" evidence="6">
    <location>
        <begin position="150"/>
        <end position="171"/>
    </location>
</feature>
<feature type="compositionally biased region" description="Polar residues" evidence="5">
    <location>
        <begin position="25"/>
        <end position="34"/>
    </location>
</feature>
<keyword evidence="6" id="KW-0472">Membrane</keyword>
<keyword evidence="3" id="KW-0862">Zinc</keyword>
<evidence type="ECO:0000256" key="1">
    <source>
        <dbReference type="ARBA" id="ARBA00022723"/>
    </source>
</evidence>
<dbReference type="AlphaFoldDB" id="A0A9P4N5R7"/>
<dbReference type="SMART" id="SM00184">
    <property type="entry name" value="RING"/>
    <property type="match status" value="1"/>
</dbReference>
<dbReference type="GO" id="GO:0008270">
    <property type="term" value="F:zinc ion binding"/>
    <property type="evidence" value="ECO:0007669"/>
    <property type="project" value="UniProtKB-KW"/>
</dbReference>
<comment type="caution">
    <text evidence="8">The sequence shown here is derived from an EMBL/GenBank/DDBJ whole genome shotgun (WGS) entry which is preliminary data.</text>
</comment>
<dbReference type="Gene3D" id="3.30.40.10">
    <property type="entry name" value="Zinc/RING finger domain, C3HC4 (zinc finger)"/>
    <property type="match status" value="1"/>
</dbReference>
<dbReference type="InterPro" id="IPR013083">
    <property type="entry name" value="Znf_RING/FYVE/PHD"/>
</dbReference>
<dbReference type="InterPro" id="IPR001841">
    <property type="entry name" value="Znf_RING"/>
</dbReference>
<reference evidence="9" key="1">
    <citation type="journal article" date="2020" name="Stud. Mycol.">
        <title>101 Dothideomycetes genomes: A test case for predicting lifestyles and emergence of pathogens.</title>
        <authorList>
            <person name="Haridas S."/>
            <person name="Albert R."/>
            <person name="Binder M."/>
            <person name="Bloem J."/>
            <person name="LaButti K."/>
            <person name="Salamov A."/>
            <person name="Andreopoulos B."/>
            <person name="Baker S."/>
            <person name="Barry K."/>
            <person name="Bills G."/>
            <person name="Bluhm B."/>
            <person name="Cannon C."/>
            <person name="Castanera R."/>
            <person name="Culley D."/>
            <person name="Daum C."/>
            <person name="Ezra D."/>
            <person name="Gonzalez J."/>
            <person name="Henrissat B."/>
            <person name="Kuo A."/>
            <person name="Liang C."/>
            <person name="Lipzen A."/>
            <person name="Lutzoni F."/>
            <person name="Magnuson J."/>
            <person name="Mondo S."/>
            <person name="Nolan M."/>
            <person name="Ohm R."/>
            <person name="Pangilinan J."/>
            <person name="Park H.-J."/>
            <person name="Ramirez L."/>
            <person name="Alfaro M."/>
            <person name="Sun H."/>
            <person name="Tritt A."/>
            <person name="Yoshinaga Y."/>
            <person name="Zwiers L.-H."/>
            <person name="Turgeon B."/>
            <person name="Goodwin S."/>
            <person name="Spatafora J."/>
            <person name="Crous P."/>
            <person name="Grigoriev I."/>
        </authorList>
    </citation>
    <scope>NUCLEOTIDE SEQUENCE [LARGE SCALE GENOMIC DNA]</scope>
    <source>
        <strain evidence="9">CBS 304.66</strain>
    </source>
</reference>
<name>A0A9P4N5R7_9PLEO</name>
<organism evidence="8 9">
    <name type="scientific">Lojkania enalia</name>
    <dbReference type="NCBI Taxonomy" id="147567"/>
    <lineage>
        <taxon>Eukaryota</taxon>
        <taxon>Fungi</taxon>
        <taxon>Dikarya</taxon>
        <taxon>Ascomycota</taxon>
        <taxon>Pezizomycotina</taxon>
        <taxon>Dothideomycetes</taxon>
        <taxon>Pleosporomycetidae</taxon>
        <taxon>Pleosporales</taxon>
        <taxon>Pleosporales incertae sedis</taxon>
        <taxon>Lojkania</taxon>
    </lineage>
</organism>
<keyword evidence="9" id="KW-1185">Reference proteome</keyword>
<evidence type="ECO:0000256" key="5">
    <source>
        <dbReference type="SAM" id="MobiDB-lite"/>
    </source>
</evidence>
<dbReference type="PROSITE" id="PS50089">
    <property type="entry name" value="ZF_RING_2"/>
    <property type="match status" value="1"/>
</dbReference>
<protein>
    <recommendedName>
        <fullName evidence="7">RING-type domain-containing protein</fullName>
    </recommendedName>
</protein>
<keyword evidence="6" id="KW-1133">Transmembrane helix</keyword>
<keyword evidence="2 4" id="KW-0863">Zinc-finger</keyword>
<dbReference type="SMART" id="SM00744">
    <property type="entry name" value="RINGv"/>
    <property type="match status" value="1"/>
</dbReference>
<evidence type="ECO:0000313" key="8">
    <source>
        <dbReference type="EMBL" id="KAF2259766.1"/>
    </source>
</evidence>
<accession>A0A9P4N5R7</accession>
<evidence type="ECO:0000256" key="3">
    <source>
        <dbReference type="ARBA" id="ARBA00022833"/>
    </source>
</evidence>
<evidence type="ECO:0000256" key="6">
    <source>
        <dbReference type="SAM" id="Phobius"/>
    </source>
</evidence>
<dbReference type="Pfam" id="PF13639">
    <property type="entry name" value="zf-RING_2"/>
    <property type="match status" value="1"/>
</dbReference>
<proteinExistence type="predicted"/>
<dbReference type="OrthoDB" id="3801154at2759"/>
<dbReference type="EMBL" id="ML986699">
    <property type="protein sequence ID" value="KAF2259766.1"/>
    <property type="molecule type" value="Genomic_DNA"/>
</dbReference>
<feature type="domain" description="RING-type" evidence="7">
    <location>
        <begin position="77"/>
        <end position="124"/>
    </location>
</feature>
<dbReference type="PANTHER" id="PTHR45969">
    <property type="entry name" value="RING ZINC FINGER PROTEIN-RELATED"/>
    <property type="match status" value="1"/>
</dbReference>
<evidence type="ECO:0000259" key="7">
    <source>
        <dbReference type="PROSITE" id="PS50089"/>
    </source>
</evidence>
<dbReference type="GO" id="GO:0061630">
    <property type="term" value="F:ubiquitin protein ligase activity"/>
    <property type="evidence" value="ECO:0007669"/>
    <property type="project" value="TreeGrafter"/>
</dbReference>
<evidence type="ECO:0000256" key="4">
    <source>
        <dbReference type="PROSITE-ProRule" id="PRU00175"/>
    </source>
</evidence>
<evidence type="ECO:0000256" key="2">
    <source>
        <dbReference type="ARBA" id="ARBA00022771"/>
    </source>
</evidence>
<dbReference type="InterPro" id="IPR011016">
    <property type="entry name" value="Znf_RING-CH"/>
</dbReference>
<dbReference type="Proteomes" id="UP000800093">
    <property type="component" value="Unassembled WGS sequence"/>
</dbReference>
<evidence type="ECO:0000313" key="9">
    <source>
        <dbReference type="Proteomes" id="UP000800093"/>
    </source>
</evidence>